<organism evidence="1">
    <name type="scientific">Clastoptera arizonana</name>
    <name type="common">Arizona spittle bug</name>
    <dbReference type="NCBI Taxonomy" id="38151"/>
    <lineage>
        <taxon>Eukaryota</taxon>
        <taxon>Metazoa</taxon>
        <taxon>Ecdysozoa</taxon>
        <taxon>Arthropoda</taxon>
        <taxon>Hexapoda</taxon>
        <taxon>Insecta</taxon>
        <taxon>Pterygota</taxon>
        <taxon>Neoptera</taxon>
        <taxon>Paraneoptera</taxon>
        <taxon>Hemiptera</taxon>
        <taxon>Auchenorrhyncha</taxon>
        <taxon>Cercopoidea</taxon>
        <taxon>Clastopteridae</taxon>
        <taxon>Clastoptera</taxon>
    </lineage>
</organism>
<sequence length="163" mass="19106">GEMIFLYRSGMITILILTALVAVLAKDLDYYGFDLKLTTKLEKMALNDKVERLNKIAIKVIQNKNSTTEQKYKARKDAVTAELPYILFLHRNWDELGCKRKELEKTIDDTVHKIERVKKLMMKNEVIDVLNYRMIKIRENLKKIRSDLAFEGVVKNYMIKPVP</sequence>
<dbReference type="EMBL" id="GEDC01018953">
    <property type="protein sequence ID" value="JAS18345.1"/>
    <property type="molecule type" value="Transcribed_RNA"/>
</dbReference>
<dbReference type="AlphaFoldDB" id="A0A1B6CYD2"/>
<accession>A0A1B6CYD2</accession>
<reference evidence="1" key="1">
    <citation type="submission" date="2015-12" db="EMBL/GenBank/DDBJ databases">
        <title>De novo transcriptome assembly of four potential Pierce s Disease insect vectors from Arizona vineyards.</title>
        <authorList>
            <person name="Tassone E.E."/>
        </authorList>
    </citation>
    <scope>NUCLEOTIDE SEQUENCE</scope>
</reference>
<evidence type="ECO:0000313" key="1">
    <source>
        <dbReference type="EMBL" id="JAS18345.1"/>
    </source>
</evidence>
<gene>
    <name evidence="1" type="ORF">g.45644</name>
</gene>
<protein>
    <submittedName>
        <fullName evidence="1">Uncharacterized protein</fullName>
    </submittedName>
</protein>
<name>A0A1B6CYD2_9HEMI</name>
<proteinExistence type="predicted"/>
<feature type="non-terminal residue" evidence="1">
    <location>
        <position position="1"/>
    </location>
</feature>